<dbReference type="PANTHER" id="PTHR34185">
    <property type="entry name" value="DIADENYLATE CYCLASE"/>
    <property type="match status" value="1"/>
</dbReference>
<dbReference type="AlphaFoldDB" id="Q1JY23"/>
<evidence type="ECO:0000313" key="13">
    <source>
        <dbReference type="Proteomes" id="UP000005695"/>
    </source>
</evidence>
<dbReference type="InterPro" id="IPR003390">
    <property type="entry name" value="DNA_integrity_scan_DisA_N"/>
</dbReference>
<evidence type="ECO:0000256" key="4">
    <source>
        <dbReference type="ARBA" id="ARBA00022692"/>
    </source>
</evidence>
<dbReference type="GO" id="GO:0005524">
    <property type="term" value="F:ATP binding"/>
    <property type="evidence" value="ECO:0007669"/>
    <property type="project" value="UniProtKB-UniRule"/>
</dbReference>
<dbReference type="GO" id="GO:0006171">
    <property type="term" value="P:cAMP biosynthetic process"/>
    <property type="evidence" value="ECO:0007669"/>
    <property type="project" value="InterPro"/>
</dbReference>
<evidence type="ECO:0000256" key="3">
    <source>
        <dbReference type="ARBA" id="ARBA00022679"/>
    </source>
</evidence>
<dbReference type="NCBIfam" id="TIGR00159">
    <property type="entry name" value="diadenylate cyclase CdaA"/>
    <property type="match status" value="1"/>
</dbReference>
<evidence type="ECO:0000259" key="11">
    <source>
        <dbReference type="PROSITE" id="PS51794"/>
    </source>
</evidence>
<feature type="domain" description="DAC" evidence="11">
    <location>
        <begin position="114"/>
        <end position="271"/>
    </location>
</feature>
<dbReference type="GO" id="GO:0106408">
    <property type="term" value="F:diadenylate cyclase activity"/>
    <property type="evidence" value="ECO:0007669"/>
    <property type="project" value="UniProtKB-EC"/>
</dbReference>
<evidence type="ECO:0000256" key="7">
    <source>
        <dbReference type="ARBA" id="ARBA00022840"/>
    </source>
</evidence>
<evidence type="ECO:0000256" key="9">
    <source>
        <dbReference type="ARBA" id="ARBA00023136"/>
    </source>
</evidence>
<keyword evidence="13" id="KW-1185">Reference proteome</keyword>
<comment type="caution">
    <text evidence="10">Lacks conserved residue(s) required for the propagation of feature annotation.</text>
</comment>
<feature type="transmembrane region" description="Helical" evidence="10">
    <location>
        <begin position="69"/>
        <end position="88"/>
    </location>
</feature>
<comment type="similarity">
    <text evidence="10">Belongs to the adenylate cyclase family. DacA/CdaA subfamily.</text>
</comment>
<dbReference type="InterPro" id="IPR036888">
    <property type="entry name" value="DNA_integrity_DisA_N_sf"/>
</dbReference>
<reference evidence="12" key="1">
    <citation type="submission" date="2006-05" db="EMBL/GenBank/DDBJ databases">
        <title>Annotation of the draft genome assembly of Desulfuromonas acetoxidans DSM 684.</title>
        <authorList>
            <consortium name="US DOE Joint Genome Institute (JGI-ORNL)"/>
            <person name="Larimer F."/>
            <person name="Land M."/>
            <person name="Hauser L."/>
        </authorList>
    </citation>
    <scope>NUCLEOTIDE SEQUENCE [LARGE SCALE GENOMIC DNA]</scope>
    <source>
        <strain evidence="12">DSM 684</strain>
    </source>
</reference>
<keyword evidence="4 10" id="KW-0812">Transmembrane</keyword>
<evidence type="ECO:0000313" key="12">
    <source>
        <dbReference type="EMBL" id="EAT15173.1"/>
    </source>
</evidence>
<feature type="transmembrane region" description="Helical" evidence="10">
    <location>
        <begin position="41"/>
        <end position="62"/>
    </location>
</feature>
<accession>Q1JY23</accession>
<comment type="subunit">
    <text evidence="10">Probably a homodimer.</text>
</comment>
<reference evidence="12" key="2">
    <citation type="submission" date="2006-05" db="EMBL/GenBank/DDBJ databases">
        <title>Sequencing of the draft genome and assembly of Desulfuromonas acetoxidans DSM 684.</title>
        <authorList>
            <consortium name="US DOE Joint Genome Institute (JGI-PGF)"/>
            <person name="Copeland A."/>
            <person name="Lucas S."/>
            <person name="Lapidus A."/>
            <person name="Barry K."/>
            <person name="Detter J.C."/>
            <person name="Glavina del Rio T."/>
            <person name="Hammon N."/>
            <person name="Israni S."/>
            <person name="Dalin E."/>
            <person name="Tice H."/>
            <person name="Bruce D."/>
            <person name="Pitluck S."/>
            <person name="Richardson P."/>
        </authorList>
    </citation>
    <scope>NUCLEOTIDE SEQUENCE [LARGE SCALE GENOMIC DNA]</scope>
    <source>
        <strain evidence="12">DSM 684</strain>
    </source>
</reference>
<dbReference type="EC" id="2.7.7.85" evidence="10"/>
<dbReference type="GO" id="GO:0004016">
    <property type="term" value="F:adenylate cyclase activity"/>
    <property type="evidence" value="ECO:0007669"/>
    <property type="project" value="UniProtKB-UniRule"/>
</dbReference>
<dbReference type="Proteomes" id="UP000005695">
    <property type="component" value="Unassembled WGS sequence"/>
</dbReference>
<comment type="catalytic activity">
    <reaction evidence="1 10">
        <text>2 ATP = 3',3'-c-di-AMP + 2 diphosphate</text>
        <dbReference type="Rhea" id="RHEA:35655"/>
        <dbReference type="ChEBI" id="CHEBI:30616"/>
        <dbReference type="ChEBI" id="CHEBI:33019"/>
        <dbReference type="ChEBI" id="CHEBI:71500"/>
        <dbReference type="EC" id="2.7.7.85"/>
    </reaction>
</comment>
<comment type="function">
    <text evidence="10">Catalyzes the condensation of 2 ATP molecules into cyclic di-AMP (c-di-AMP), a second messenger used to regulate differing processes in different bacteria.</text>
</comment>
<dbReference type="HAMAP" id="MF_01499">
    <property type="entry name" value="DacA"/>
    <property type="match status" value="1"/>
</dbReference>
<keyword evidence="5 10" id="KW-0548">Nucleotidyltransferase</keyword>
<evidence type="ECO:0000256" key="10">
    <source>
        <dbReference type="HAMAP-Rule" id="MF_01499"/>
    </source>
</evidence>
<keyword evidence="9 10" id="KW-0472">Membrane</keyword>
<protein>
    <recommendedName>
        <fullName evidence="10">Diadenylate cyclase</fullName>
        <shortName evidence="10">DAC</shortName>
        <ecNumber evidence="10">2.7.7.85</ecNumber>
    </recommendedName>
    <alternativeName>
        <fullName evidence="10">Cyclic-di-AMP synthase</fullName>
        <shortName evidence="10">c-di-AMP synthase</shortName>
    </alternativeName>
</protein>
<name>Q1JY23_DESA6</name>
<dbReference type="Gene3D" id="3.40.1700.10">
    <property type="entry name" value="DNA integrity scanning protein, DisA, N-terminal domain"/>
    <property type="match status" value="1"/>
</dbReference>
<evidence type="ECO:0000256" key="6">
    <source>
        <dbReference type="ARBA" id="ARBA00022741"/>
    </source>
</evidence>
<dbReference type="Pfam" id="PF19293">
    <property type="entry name" value="CdaA_N"/>
    <property type="match status" value="1"/>
</dbReference>
<dbReference type="InterPro" id="IPR034701">
    <property type="entry name" value="CdaA"/>
</dbReference>
<keyword evidence="8 10" id="KW-1133">Transmembrane helix</keyword>
<dbReference type="FunFam" id="3.40.1700.10:FF:000002">
    <property type="entry name" value="Diadenylate cyclase"/>
    <property type="match status" value="1"/>
</dbReference>
<keyword evidence="7 10" id="KW-0067">ATP-binding</keyword>
<comment type="caution">
    <text evidence="12">The sequence shown here is derived from an EMBL/GenBank/DDBJ whole genome shotgun (WGS) entry which is preliminary data.</text>
</comment>
<evidence type="ECO:0000256" key="8">
    <source>
        <dbReference type="ARBA" id="ARBA00022989"/>
    </source>
</evidence>
<gene>
    <name evidence="10" type="primary">dacA</name>
    <name evidence="12" type="ORF">Dace_0543</name>
</gene>
<dbReference type="PROSITE" id="PS51794">
    <property type="entry name" value="DAC"/>
    <property type="match status" value="1"/>
</dbReference>
<keyword evidence="6 10" id="KW-0547">Nucleotide-binding</keyword>
<dbReference type="SUPFAM" id="SSF143597">
    <property type="entry name" value="YojJ-like"/>
    <property type="match status" value="1"/>
</dbReference>
<keyword evidence="3 10" id="KW-0808">Transferase</keyword>
<dbReference type="InterPro" id="IPR014046">
    <property type="entry name" value="C-di-AMP_synthase"/>
</dbReference>
<proteinExistence type="inferred from homology"/>
<dbReference type="InterPro" id="IPR050338">
    <property type="entry name" value="DisA"/>
</dbReference>
<organism evidence="12 13">
    <name type="scientific">Desulfuromonas acetoxidans (strain DSM 684 / 11070)</name>
    <dbReference type="NCBI Taxonomy" id="281689"/>
    <lineage>
        <taxon>Bacteria</taxon>
        <taxon>Pseudomonadati</taxon>
        <taxon>Thermodesulfobacteriota</taxon>
        <taxon>Desulfuromonadia</taxon>
        <taxon>Desulfuromonadales</taxon>
        <taxon>Desulfuromonadaceae</taxon>
        <taxon>Desulfuromonas</taxon>
    </lineage>
</organism>
<dbReference type="PIRSF" id="PIRSF004793">
    <property type="entry name" value="UCP004793"/>
    <property type="match status" value="1"/>
</dbReference>
<evidence type="ECO:0000256" key="5">
    <source>
        <dbReference type="ARBA" id="ARBA00022695"/>
    </source>
</evidence>
<dbReference type="InterPro" id="IPR045585">
    <property type="entry name" value="CdaA_N"/>
</dbReference>
<dbReference type="PANTHER" id="PTHR34185:SF1">
    <property type="entry name" value="DIADENYLATE CYCLASE"/>
    <property type="match status" value="1"/>
</dbReference>
<sequence length="288" mass="31998">MLQQPGKPWTWPGRSITRLTWRSVAPRKITMGVFDQMMKDFRWMLDVLDIALVAFIIYRIILLIKGTRAVQMLIGLAVLLVVFVVSQLTGLYTLQWLLDSFLTSIILVIVVIFQSDIRRALMHVGRNPFFADVSYREETQVIDELVTAAVNLANKKIGALIVIERETGLKGFLEVGVEIDAKVSSDLICAIFLPYSPIHDGALVLQQGRLKKAGCFLPLSQDPDISKNLGTRHRAAIGLTEMVDAVAIVVSEETGKISAVVGARMTRDLDSTSLRRILTRLLDPGKKG</sequence>
<feature type="transmembrane region" description="Helical" evidence="10">
    <location>
        <begin position="94"/>
        <end position="113"/>
    </location>
</feature>
<evidence type="ECO:0000256" key="1">
    <source>
        <dbReference type="ARBA" id="ARBA00000877"/>
    </source>
</evidence>
<evidence type="ECO:0000256" key="2">
    <source>
        <dbReference type="ARBA" id="ARBA00022475"/>
    </source>
</evidence>
<dbReference type="EMBL" id="AAEW02000013">
    <property type="protein sequence ID" value="EAT15173.1"/>
    <property type="molecule type" value="Genomic_DNA"/>
</dbReference>
<dbReference type="Pfam" id="PF02457">
    <property type="entry name" value="DAC"/>
    <property type="match status" value="1"/>
</dbReference>
<keyword evidence="2 10" id="KW-1003">Cell membrane</keyword>